<dbReference type="InParanoid" id="E4X1I9"/>
<dbReference type="Proteomes" id="UP000001307">
    <property type="component" value="Unassembled WGS sequence"/>
</dbReference>
<keyword evidence="3" id="KW-1185">Reference proteome</keyword>
<proteinExistence type="predicted"/>
<feature type="region of interest" description="Disordered" evidence="1">
    <location>
        <begin position="394"/>
        <end position="440"/>
    </location>
</feature>
<feature type="compositionally biased region" description="Basic and acidic residues" evidence="1">
    <location>
        <begin position="396"/>
        <end position="411"/>
    </location>
</feature>
<gene>
    <name evidence="2" type="ORF">GSOID_T00016127001</name>
</gene>
<dbReference type="AlphaFoldDB" id="E4X1I9"/>
<protein>
    <submittedName>
        <fullName evidence="2">Uncharacterized protein</fullName>
    </submittedName>
</protein>
<organism evidence="2">
    <name type="scientific">Oikopleura dioica</name>
    <name type="common">Tunicate</name>
    <dbReference type="NCBI Taxonomy" id="34765"/>
    <lineage>
        <taxon>Eukaryota</taxon>
        <taxon>Metazoa</taxon>
        <taxon>Chordata</taxon>
        <taxon>Tunicata</taxon>
        <taxon>Appendicularia</taxon>
        <taxon>Copelata</taxon>
        <taxon>Oikopleuridae</taxon>
        <taxon>Oikopleura</taxon>
    </lineage>
</organism>
<evidence type="ECO:0000313" key="3">
    <source>
        <dbReference type="Proteomes" id="UP000001307"/>
    </source>
</evidence>
<accession>E4X1I9</accession>
<sequence>MKVFEGNGSLAERLDNMANAFRGEQQHAEAERMDDQPVDPIPPVRAPVEPNAFDPGFLGVRPEVANEREGTHAQQAQMLEAIADSRDEKTHKRLAQGVRPGEFFELFASLGWVKKTRTNAICAAFLESLKSWCDHMRDVDMGMNALPESKQHMPLSMPLTVFLNWAQKAIWKLCLDAPSQLAGFVVHVNFNYTPGFTKQTGTRVVLEGLDSIAEVRRLINERSSENLNESIVSAELARLENFKREIGFAHKVSGERTYKSVTNSQLTEYPADGSDADIIAWALKANEEIGKSAKKMSDFTNMVASTDKWTLDGTYKYLTSCSMLKELQGVARFDNLSSNTIVTVSDTGSLRAFVYNDGTVSRTNKLPAYCRSWRLVTGGRSNINYGNAGGFFPEGGYRREERDGDHREPPAKRRWGRGGGSYRGNSNRGAYRGRGRGGHH</sequence>
<feature type="compositionally biased region" description="Basic residues" evidence="1">
    <location>
        <begin position="431"/>
        <end position="440"/>
    </location>
</feature>
<name>E4X1I9_OIKDI</name>
<evidence type="ECO:0000256" key="1">
    <source>
        <dbReference type="SAM" id="MobiDB-lite"/>
    </source>
</evidence>
<dbReference type="EMBL" id="FN653021">
    <property type="protein sequence ID" value="CBY23670.1"/>
    <property type="molecule type" value="Genomic_DNA"/>
</dbReference>
<reference evidence="2" key="1">
    <citation type="journal article" date="2010" name="Science">
        <title>Plasticity of animal genome architecture unmasked by rapid evolution of a pelagic tunicate.</title>
        <authorList>
            <person name="Denoeud F."/>
            <person name="Henriet S."/>
            <person name="Mungpakdee S."/>
            <person name="Aury J.M."/>
            <person name="Da Silva C."/>
            <person name="Brinkmann H."/>
            <person name="Mikhaleva J."/>
            <person name="Olsen L.C."/>
            <person name="Jubin C."/>
            <person name="Canestro C."/>
            <person name="Bouquet J.M."/>
            <person name="Danks G."/>
            <person name="Poulain J."/>
            <person name="Campsteijn C."/>
            <person name="Adamski M."/>
            <person name="Cross I."/>
            <person name="Yadetie F."/>
            <person name="Muffato M."/>
            <person name="Louis A."/>
            <person name="Butcher S."/>
            <person name="Tsagkogeorga G."/>
            <person name="Konrad A."/>
            <person name="Singh S."/>
            <person name="Jensen M.F."/>
            <person name="Cong E.H."/>
            <person name="Eikeseth-Otteraa H."/>
            <person name="Noel B."/>
            <person name="Anthouard V."/>
            <person name="Porcel B.M."/>
            <person name="Kachouri-Lafond R."/>
            <person name="Nishino A."/>
            <person name="Ugolini M."/>
            <person name="Chourrout P."/>
            <person name="Nishida H."/>
            <person name="Aasland R."/>
            <person name="Huzurbazar S."/>
            <person name="Westhof E."/>
            <person name="Delsuc F."/>
            <person name="Lehrach H."/>
            <person name="Reinhardt R."/>
            <person name="Weissenbach J."/>
            <person name="Roy S.W."/>
            <person name="Artiguenave F."/>
            <person name="Postlethwait J.H."/>
            <person name="Manak J.R."/>
            <person name="Thompson E.M."/>
            <person name="Jaillon O."/>
            <person name="Du Pasquier L."/>
            <person name="Boudinot P."/>
            <person name="Liberles D.A."/>
            <person name="Volff J.N."/>
            <person name="Philippe H."/>
            <person name="Lenhard B."/>
            <person name="Roest Crollius H."/>
            <person name="Wincker P."/>
            <person name="Chourrout D."/>
        </authorList>
    </citation>
    <scope>NUCLEOTIDE SEQUENCE [LARGE SCALE GENOMIC DNA]</scope>
</reference>
<evidence type="ECO:0000313" key="2">
    <source>
        <dbReference type="EMBL" id="CBY23670.1"/>
    </source>
</evidence>